<dbReference type="Proteomes" id="UP001066276">
    <property type="component" value="Chromosome 11"/>
</dbReference>
<comment type="caution">
    <text evidence="2">The sequence shown here is derived from an EMBL/GenBank/DDBJ whole genome shotgun (WGS) entry which is preliminary data.</text>
</comment>
<proteinExistence type="predicted"/>
<gene>
    <name evidence="2" type="ORF">NDU88_005925</name>
</gene>
<feature type="compositionally biased region" description="Polar residues" evidence="1">
    <location>
        <begin position="24"/>
        <end position="37"/>
    </location>
</feature>
<protein>
    <submittedName>
        <fullName evidence="2">Uncharacterized protein</fullName>
    </submittedName>
</protein>
<dbReference type="AlphaFoldDB" id="A0AAV7LQG2"/>
<feature type="region of interest" description="Disordered" evidence="1">
    <location>
        <begin position="1"/>
        <end position="94"/>
    </location>
</feature>
<evidence type="ECO:0000313" key="3">
    <source>
        <dbReference type="Proteomes" id="UP001066276"/>
    </source>
</evidence>
<name>A0AAV7LQG2_PLEWA</name>
<dbReference type="EMBL" id="JANPWB010000015">
    <property type="protein sequence ID" value="KAJ1092815.1"/>
    <property type="molecule type" value="Genomic_DNA"/>
</dbReference>
<evidence type="ECO:0000313" key="2">
    <source>
        <dbReference type="EMBL" id="KAJ1092815.1"/>
    </source>
</evidence>
<reference evidence="2" key="1">
    <citation type="journal article" date="2022" name="bioRxiv">
        <title>Sequencing and chromosome-scale assembly of the giantPleurodeles waltlgenome.</title>
        <authorList>
            <person name="Brown T."/>
            <person name="Elewa A."/>
            <person name="Iarovenko S."/>
            <person name="Subramanian E."/>
            <person name="Araus A.J."/>
            <person name="Petzold A."/>
            <person name="Susuki M."/>
            <person name="Suzuki K.-i.T."/>
            <person name="Hayashi T."/>
            <person name="Toyoda A."/>
            <person name="Oliveira C."/>
            <person name="Osipova E."/>
            <person name="Leigh N.D."/>
            <person name="Simon A."/>
            <person name="Yun M.H."/>
        </authorList>
    </citation>
    <scope>NUCLEOTIDE SEQUENCE</scope>
    <source>
        <strain evidence="2">20211129_DDA</strain>
        <tissue evidence="2">Liver</tissue>
    </source>
</reference>
<organism evidence="2 3">
    <name type="scientific">Pleurodeles waltl</name>
    <name type="common">Iberian ribbed newt</name>
    <dbReference type="NCBI Taxonomy" id="8319"/>
    <lineage>
        <taxon>Eukaryota</taxon>
        <taxon>Metazoa</taxon>
        <taxon>Chordata</taxon>
        <taxon>Craniata</taxon>
        <taxon>Vertebrata</taxon>
        <taxon>Euteleostomi</taxon>
        <taxon>Amphibia</taxon>
        <taxon>Batrachia</taxon>
        <taxon>Caudata</taxon>
        <taxon>Salamandroidea</taxon>
        <taxon>Salamandridae</taxon>
        <taxon>Pleurodelinae</taxon>
        <taxon>Pleurodeles</taxon>
    </lineage>
</organism>
<evidence type="ECO:0000256" key="1">
    <source>
        <dbReference type="SAM" id="MobiDB-lite"/>
    </source>
</evidence>
<keyword evidence="3" id="KW-1185">Reference proteome</keyword>
<accession>A0AAV7LQG2</accession>
<sequence length="94" mass="10223">MPGVVPARGLPALQRHLGRRSAAARSTTWPRRSTGGRSQVPGVAGCLSRSPHRPRPSQRPGGRPQDTFFKGTGRCSDSKLPSRLPSWLVPKERC</sequence>